<proteinExistence type="predicted"/>
<sequence length="98" mass="11542">MSKKAKKTEWEPKGNNIQIRYERYLKDGYVLSHTLILRVAALGFQSKNDDEWIGTWEGNQIWVKFTKPGWEIVFSDNFPAEHKGAAEAEVRRIERQFN</sequence>
<organism evidence="1 2">
    <name type="scientific">Terrimonas rubra</name>
    <dbReference type="NCBI Taxonomy" id="1035890"/>
    <lineage>
        <taxon>Bacteria</taxon>
        <taxon>Pseudomonadati</taxon>
        <taxon>Bacteroidota</taxon>
        <taxon>Chitinophagia</taxon>
        <taxon>Chitinophagales</taxon>
        <taxon>Chitinophagaceae</taxon>
        <taxon>Terrimonas</taxon>
    </lineage>
</organism>
<protein>
    <submittedName>
        <fullName evidence="1">Uncharacterized protein</fullName>
    </submittedName>
</protein>
<evidence type="ECO:0000313" key="2">
    <source>
        <dbReference type="Proteomes" id="UP001597511"/>
    </source>
</evidence>
<keyword evidence="2" id="KW-1185">Reference proteome</keyword>
<dbReference type="Proteomes" id="UP001597511">
    <property type="component" value="Unassembled WGS sequence"/>
</dbReference>
<name>A0ABW6A0Q0_9BACT</name>
<reference evidence="2" key="1">
    <citation type="journal article" date="2019" name="Int. J. Syst. Evol. Microbiol.">
        <title>The Global Catalogue of Microorganisms (GCM) 10K type strain sequencing project: providing services to taxonomists for standard genome sequencing and annotation.</title>
        <authorList>
            <consortium name="The Broad Institute Genomics Platform"/>
            <consortium name="The Broad Institute Genome Sequencing Center for Infectious Disease"/>
            <person name="Wu L."/>
            <person name="Ma J."/>
        </authorList>
    </citation>
    <scope>NUCLEOTIDE SEQUENCE [LARGE SCALE GENOMIC DNA]</scope>
    <source>
        <strain evidence="2">KCTC 23299</strain>
    </source>
</reference>
<evidence type="ECO:0000313" key="1">
    <source>
        <dbReference type="EMBL" id="MFD2918869.1"/>
    </source>
</evidence>
<comment type="caution">
    <text evidence="1">The sequence shown here is derived from an EMBL/GenBank/DDBJ whole genome shotgun (WGS) entry which is preliminary data.</text>
</comment>
<dbReference type="RefSeq" id="WP_386095472.1">
    <property type="nucleotide sequence ID" value="NZ_JBHUOZ010000001.1"/>
</dbReference>
<gene>
    <name evidence="1" type="ORF">ACFS6H_04045</name>
</gene>
<accession>A0ABW6A0Q0</accession>
<dbReference type="EMBL" id="JBHUOZ010000001">
    <property type="protein sequence ID" value="MFD2918869.1"/>
    <property type="molecule type" value="Genomic_DNA"/>
</dbReference>